<evidence type="ECO:0000256" key="5">
    <source>
        <dbReference type="ARBA" id="ARBA00022777"/>
    </source>
</evidence>
<dbReference type="Pfam" id="PF08447">
    <property type="entry name" value="PAS_3"/>
    <property type="match status" value="1"/>
</dbReference>
<evidence type="ECO:0000256" key="2">
    <source>
        <dbReference type="ARBA" id="ARBA00012438"/>
    </source>
</evidence>
<dbReference type="SUPFAM" id="SSF55785">
    <property type="entry name" value="PYP-like sensor domain (PAS domain)"/>
    <property type="match status" value="1"/>
</dbReference>
<keyword evidence="4" id="KW-0808">Transferase</keyword>
<evidence type="ECO:0000313" key="7">
    <source>
        <dbReference type="EMBL" id="KAB1071007.1"/>
    </source>
</evidence>
<gene>
    <name evidence="7" type="ORF">F6X53_29425</name>
</gene>
<dbReference type="PROSITE" id="PS50112">
    <property type="entry name" value="PAS"/>
    <property type="match status" value="1"/>
</dbReference>
<dbReference type="InterPro" id="IPR052162">
    <property type="entry name" value="Sensor_kinase/Photoreceptor"/>
</dbReference>
<dbReference type="EC" id="2.7.13.3" evidence="2"/>
<reference evidence="7 8" key="1">
    <citation type="submission" date="2019-09" db="EMBL/GenBank/DDBJ databases">
        <title>YIM 48816 draft genome.</title>
        <authorList>
            <person name="Jiang L."/>
        </authorList>
    </citation>
    <scope>NUCLEOTIDE SEQUENCE [LARGE SCALE GENOMIC DNA]</scope>
    <source>
        <strain evidence="7 8">YIM 48816</strain>
    </source>
</reference>
<dbReference type="OrthoDB" id="7993613at2"/>
<evidence type="ECO:0000256" key="1">
    <source>
        <dbReference type="ARBA" id="ARBA00000085"/>
    </source>
</evidence>
<keyword evidence="8" id="KW-1185">Reference proteome</keyword>
<name>A0A6L3SW81_9HYPH</name>
<dbReference type="InterPro" id="IPR013655">
    <property type="entry name" value="PAS_fold_3"/>
</dbReference>
<keyword evidence="5" id="KW-0418">Kinase</keyword>
<evidence type="ECO:0000313" key="8">
    <source>
        <dbReference type="Proteomes" id="UP000474159"/>
    </source>
</evidence>
<dbReference type="CDD" id="cd00130">
    <property type="entry name" value="PAS"/>
    <property type="match status" value="1"/>
</dbReference>
<feature type="domain" description="PAS" evidence="6">
    <location>
        <begin position="1"/>
        <end position="63"/>
    </location>
</feature>
<dbReference type="PANTHER" id="PTHR43304:SF1">
    <property type="entry name" value="PAC DOMAIN-CONTAINING PROTEIN"/>
    <property type="match status" value="1"/>
</dbReference>
<evidence type="ECO:0000256" key="4">
    <source>
        <dbReference type="ARBA" id="ARBA00022679"/>
    </source>
</evidence>
<protein>
    <recommendedName>
        <fullName evidence="2">histidine kinase</fullName>
        <ecNumber evidence="2">2.7.13.3</ecNumber>
    </recommendedName>
</protein>
<evidence type="ECO:0000259" key="6">
    <source>
        <dbReference type="PROSITE" id="PS50112"/>
    </source>
</evidence>
<dbReference type="Proteomes" id="UP000474159">
    <property type="component" value="Unassembled WGS sequence"/>
</dbReference>
<dbReference type="InterPro" id="IPR000014">
    <property type="entry name" value="PAS"/>
</dbReference>
<comment type="caution">
    <text evidence="7">The sequence shown here is derived from an EMBL/GenBank/DDBJ whole genome shotgun (WGS) entry which is preliminary data.</text>
</comment>
<keyword evidence="3" id="KW-0597">Phosphoprotein</keyword>
<dbReference type="EMBL" id="VZZK01000057">
    <property type="protein sequence ID" value="KAB1071007.1"/>
    <property type="molecule type" value="Genomic_DNA"/>
</dbReference>
<dbReference type="InterPro" id="IPR035965">
    <property type="entry name" value="PAS-like_dom_sf"/>
</dbReference>
<dbReference type="PANTHER" id="PTHR43304">
    <property type="entry name" value="PHYTOCHROME-LIKE PROTEIN CPH1"/>
    <property type="match status" value="1"/>
</dbReference>
<dbReference type="AlphaFoldDB" id="A0A6L3SW81"/>
<comment type="catalytic activity">
    <reaction evidence="1">
        <text>ATP + protein L-histidine = ADP + protein N-phospho-L-histidine.</text>
        <dbReference type="EC" id="2.7.13.3"/>
    </reaction>
</comment>
<dbReference type="GO" id="GO:0004673">
    <property type="term" value="F:protein histidine kinase activity"/>
    <property type="evidence" value="ECO:0007669"/>
    <property type="project" value="UniProtKB-EC"/>
</dbReference>
<evidence type="ECO:0000256" key="3">
    <source>
        <dbReference type="ARBA" id="ARBA00022553"/>
    </source>
</evidence>
<accession>A0A6L3SW81</accession>
<dbReference type="RefSeq" id="WP_151005060.1">
    <property type="nucleotide sequence ID" value="NZ_BPQY01000391.1"/>
</dbReference>
<dbReference type="Gene3D" id="3.30.450.20">
    <property type="entry name" value="PAS domain"/>
    <property type="match status" value="1"/>
</dbReference>
<organism evidence="7 8">
    <name type="scientific">Methylobacterium soli</name>
    <dbReference type="NCBI Taxonomy" id="553447"/>
    <lineage>
        <taxon>Bacteria</taxon>
        <taxon>Pseudomonadati</taxon>
        <taxon>Pseudomonadota</taxon>
        <taxon>Alphaproteobacteria</taxon>
        <taxon>Hyphomicrobiales</taxon>
        <taxon>Methylobacteriaceae</taxon>
        <taxon>Methylobacterium</taxon>
    </lineage>
</organism>
<proteinExistence type="predicted"/>
<sequence length="189" mass="21190">MKVDEMIWATDSDGLQTYVSPEWCAFTGQQPNEVLGLGWLDAVHPEDTDYIRMFFLDATASKEEFTMRYRLRHTSGRYIWVVDGAVPSFGPPQHTFLGYLGSVSELAPSASDALTAFGSRGAFRPPIPRQDEPARSPFDLITDHILMAHALAAETSDAEIRRVLDIALRVLGKRLKRADQEPYGFEGFH</sequence>
<dbReference type="NCBIfam" id="TIGR00229">
    <property type="entry name" value="sensory_box"/>
    <property type="match status" value="1"/>
</dbReference>